<accession>A0A285PVM1</accession>
<keyword evidence="7" id="KW-1185">Reference proteome</keyword>
<dbReference type="Proteomes" id="UP000217549">
    <property type="component" value="Chromosome I"/>
</dbReference>
<dbReference type="InterPro" id="IPR016195">
    <property type="entry name" value="Pol/histidinol_Pase-like"/>
</dbReference>
<keyword evidence="3 6" id="KW-0378">Hydrolase</keyword>
<dbReference type="EC" id="3.1.3.48" evidence="2"/>
<evidence type="ECO:0000256" key="4">
    <source>
        <dbReference type="ARBA" id="ARBA00022912"/>
    </source>
</evidence>
<dbReference type="PIRSF" id="PIRSF016557">
    <property type="entry name" value="Caps_synth_CpsB"/>
    <property type="match status" value="1"/>
</dbReference>
<name>A0A285PVM1_9FIRM</name>
<proteinExistence type="inferred from homology"/>
<evidence type="ECO:0000313" key="6">
    <source>
        <dbReference type="EMBL" id="SOB73639.1"/>
    </source>
</evidence>
<dbReference type="InterPro" id="IPR016667">
    <property type="entry name" value="Caps_polysacc_synth_CpsB/CapC"/>
</dbReference>
<protein>
    <recommendedName>
        <fullName evidence="2">protein-tyrosine-phosphatase</fullName>
        <ecNumber evidence="2">3.1.3.48</ecNumber>
    </recommendedName>
</protein>
<gene>
    <name evidence="6" type="ORF">EHLA_3091</name>
</gene>
<dbReference type="KEGG" id="ehl:EHLA_3091"/>
<dbReference type="AlphaFoldDB" id="A0A285PVM1"/>
<comment type="catalytic activity">
    <reaction evidence="5">
        <text>O-phospho-L-tyrosyl-[protein] + H2O = L-tyrosyl-[protein] + phosphate</text>
        <dbReference type="Rhea" id="RHEA:10684"/>
        <dbReference type="Rhea" id="RHEA-COMP:10136"/>
        <dbReference type="Rhea" id="RHEA-COMP:20101"/>
        <dbReference type="ChEBI" id="CHEBI:15377"/>
        <dbReference type="ChEBI" id="CHEBI:43474"/>
        <dbReference type="ChEBI" id="CHEBI:46858"/>
        <dbReference type="ChEBI" id="CHEBI:61978"/>
        <dbReference type="EC" id="3.1.3.48"/>
    </reaction>
</comment>
<evidence type="ECO:0000256" key="5">
    <source>
        <dbReference type="ARBA" id="ARBA00051722"/>
    </source>
</evidence>
<keyword evidence="4" id="KW-0904">Protein phosphatase</keyword>
<organism evidence="6 7">
    <name type="scientific">Anaerobutyricum hallii</name>
    <dbReference type="NCBI Taxonomy" id="39488"/>
    <lineage>
        <taxon>Bacteria</taxon>
        <taxon>Bacillati</taxon>
        <taxon>Bacillota</taxon>
        <taxon>Clostridia</taxon>
        <taxon>Lachnospirales</taxon>
        <taxon>Lachnospiraceae</taxon>
        <taxon>Anaerobutyricum</taxon>
    </lineage>
</organism>
<sequence>MLVIDFHSHILPGIDDGSRNVEKSLGMLQISASQGVDIIAATSHFYATEDRISSFLDRRQNAFEQLKQCLTEKDEYPEIVVGAEVAFFSGISRAERLEDLTYQGTDLLLLEMPFSPWTKADIDEIKYILERRRMKVLLAHLERFLTIPGNKKKIYELLELPVYVQINAESFEQWGERRQIFKMLKKKGMIFLGSDCHGVHHRAPNLIKGRNALEKKMGKAFMDEMDAQALYLLNREER</sequence>
<dbReference type="RefSeq" id="WP_096241336.1">
    <property type="nucleotide sequence ID" value="NZ_LT907978.1"/>
</dbReference>
<dbReference type="Pfam" id="PF19567">
    <property type="entry name" value="CpsB_CapC"/>
    <property type="match status" value="1"/>
</dbReference>
<evidence type="ECO:0000256" key="2">
    <source>
        <dbReference type="ARBA" id="ARBA00013064"/>
    </source>
</evidence>
<dbReference type="GO" id="GO:0030145">
    <property type="term" value="F:manganese ion binding"/>
    <property type="evidence" value="ECO:0007669"/>
    <property type="project" value="InterPro"/>
</dbReference>
<evidence type="ECO:0000313" key="7">
    <source>
        <dbReference type="Proteomes" id="UP000217549"/>
    </source>
</evidence>
<evidence type="ECO:0000256" key="1">
    <source>
        <dbReference type="ARBA" id="ARBA00005750"/>
    </source>
</evidence>
<dbReference type="PANTHER" id="PTHR39181">
    <property type="entry name" value="TYROSINE-PROTEIN PHOSPHATASE YWQE"/>
    <property type="match status" value="1"/>
</dbReference>
<dbReference type="Gene3D" id="3.20.20.140">
    <property type="entry name" value="Metal-dependent hydrolases"/>
    <property type="match status" value="1"/>
</dbReference>
<dbReference type="GO" id="GO:0004725">
    <property type="term" value="F:protein tyrosine phosphatase activity"/>
    <property type="evidence" value="ECO:0007669"/>
    <property type="project" value="UniProtKB-EC"/>
</dbReference>
<comment type="similarity">
    <text evidence="1">Belongs to the metallo-dependent hydrolases superfamily. CpsB/CapC family.</text>
</comment>
<dbReference type="PANTHER" id="PTHR39181:SF1">
    <property type="entry name" value="TYROSINE-PROTEIN PHOSPHATASE YWQE"/>
    <property type="match status" value="1"/>
</dbReference>
<dbReference type="SUPFAM" id="SSF89550">
    <property type="entry name" value="PHP domain-like"/>
    <property type="match status" value="1"/>
</dbReference>
<evidence type="ECO:0000256" key="3">
    <source>
        <dbReference type="ARBA" id="ARBA00022801"/>
    </source>
</evidence>
<reference evidence="7" key="1">
    <citation type="submission" date="2017-09" db="EMBL/GenBank/DDBJ databases">
        <authorList>
            <person name="Shetty A S."/>
        </authorList>
    </citation>
    <scope>NUCLEOTIDE SEQUENCE [LARGE SCALE GENOMIC DNA]</scope>
</reference>
<dbReference type="EMBL" id="LT907978">
    <property type="protein sequence ID" value="SOB73639.1"/>
    <property type="molecule type" value="Genomic_DNA"/>
</dbReference>